<evidence type="ECO:0000313" key="5">
    <source>
        <dbReference type="Proteomes" id="UP001214628"/>
    </source>
</evidence>
<dbReference type="GO" id="GO:0005525">
    <property type="term" value="F:GTP binding"/>
    <property type="evidence" value="ECO:0007669"/>
    <property type="project" value="UniProtKB-KW"/>
</dbReference>
<dbReference type="GO" id="GO:0034067">
    <property type="term" value="P:protein localization to Golgi apparatus"/>
    <property type="evidence" value="ECO:0007669"/>
    <property type="project" value="TreeGrafter"/>
</dbReference>
<dbReference type="PANTHER" id="PTHR45909:SF1">
    <property type="entry name" value="ADP-RIBOSYLATION FACTOR-RELATED PROTEIN 1"/>
    <property type="match status" value="1"/>
</dbReference>
<protein>
    <submittedName>
        <fullName evidence="4">Uncharacterized protein</fullName>
    </submittedName>
</protein>
<dbReference type="GO" id="GO:0006886">
    <property type="term" value="P:intracellular protein transport"/>
    <property type="evidence" value="ECO:0007669"/>
    <property type="project" value="TreeGrafter"/>
</dbReference>
<feature type="binding site" evidence="3">
    <location>
        <position position="14"/>
    </location>
    <ligand>
        <name>GTP</name>
        <dbReference type="ChEBI" id="CHEBI:37565"/>
    </ligand>
</feature>
<organism evidence="4 5">
    <name type="scientific">Malassezia psittaci</name>
    <dbReference type="NCBI Taxonomy" id="1821823"/>
    <lineage>
        <taxon>Eukaryota</taxon>
        <taxon>Fungi</taxon>
        <taxon>Dikarya</taxon>
        <taxon>Basidiomycota</taxon>
        <taxon>Ustilaginomycotina</taxon>
        <taxon>Malasseziomycetes</taxon>
        <taxon>Malasseziales</taxon>
        <taxon>Malasseziaceae</taxon>
        <taxon>Malassezia</taxon>
    </lineage>
</organism>
<reference evidence="4" key="1">
    <citation type="submission" date="2023-02" db="EMBL/GenBank/DDBJ databases">
        <title>Mating type loci evolution in Malassezia.</title>
        <authorList>
            <person name="Coelho M.A."/>
        </authorList>
    </citation>
    <scope>NUCLEOTIDE SEQUENCE</scope>
    <source>
        <strain evidence="4">CBS 14136</strain>
    </source>
</reference>
<dbReference type="EMBL" id="CP118375">
    <property type="protein sequence ID" value="WFD42649.1"/>
    <property type="molecule type" value="Genomic_DNA"/>
</dbReference>
<keyword evidence="2 3" id="KW-0342">GTP-binding</keyword>
<dbReference type="Gene3D" id="3.40.50.300">
    <property type="entry name" value="P-loop containing nucleotide triphosphate hydrolases"/>
    <property type="match status" value="1"/>
</dbReference>
<dbReference type="PANTHER" id="PTHR45909">
    <property type="entry name" value="ADP-RIBOSYLATION FACTOR-RELATED PROTEIN 1"/>
    <property type="match status" value="1"/>
</dbReference>
<name>A0AAF0F9Y6_9BASI</name>
<evidence type="ECO:0000256" key="2">
    <source>
        <dbReference type="ARBA" id="ARBA00023134"/>
    </source>
</evidence>
<dbReference type="Proteomes" id="UP001214628">
    <property type="component" value="Chromosome 1"/>
</dbReference>
<dbReference type="GO" id="GO:0003924">
    <property type="term" value="F:GTPase activity"/>
    <property type="evidence" value="ECO:0007669"/>
    <property type="project" value="InterPro"/>
</dbReference>
<dbReference type="InterPro" id="IPR006689">
    <property type="entry name" value="Small_GTPase_ARF/SAR"/>
</dbReference>
<dbReference type="GO" id="GO:0005794">
    <property type="term" value="C:Golgi apparatus"/>
    <property type="evidence" value="ECO:0007669"/>
    <property type="project" value="TreeGrafter"/>
</dbReference>
<keyword evidence="5" id="KW-1185">Reference proteome</keyword>
<evidence type="ECO:0000313" key="4">
    <source>
        <dbReference type="EMBL" id="WFD42649.1"/>
    </source>
</evidence>
<proteinExistence type="predicted"/>
<dbReference type="AlphaFoldDB" id="A0AAF0F9Y6"/>
<dbReference type="SUPFAM" id="SSF52540">
    <property type="entry name" value="P-loop containing nucleoside triphosphate hydrolases"/>
    <property type="match status" value="1"/>
</dbReference>
<dbReference type="GO" id="GO:0043001">
    <property type="term" value="P:Golgi to plasma membrane protein transport"/>
    <property type="evidence" value="ECO:0007669"/>
    <property type="project" value="TreeGrafter"/>
</dbReference>
<keyword evidence="1 3" id="KW-0547">Nucleotide-binding</keyword>
<dbReference type="Pfam" id="PF00025">
    <property type="entry name" value="Arf"/>
    <property type="match status" value="1"/>
</dbReference>
<gene>
    <name evidence="4" type="ORF">MPSI1_001297</name>
</gene>
<dbReference type="InterPro" id="IPR024156">
    <property type="entry name" value="Small_GTPase_ARF"/>
</dbReference>
<dbReference type="InterPro" id="IPR027417">
    <property type="entry name" value="P-loop_NTPase"/>
</dbReference>
<accession>A0AAF0F9Y6</accession>
<sequence length="157" mass="17151">MVRGSVLHFWDLGGALSMRSLWDQYLPDAQLLVWVVDAPRWNSNPILEEGPYRTAVSNAFMHLVLSAAARDLPILVVLSQVDQLSTGSAAASILQQDLHTFLLKQWAVLVDRTPSAATLTPDWHLATVSAATGDGIPSLLDTMHQHAARFAQSNPTQ</sequence>
<evidence type="ECO:0000256" key="1">
    <source>
        <dbReference type="ARBA" id="ARBA00022741"/>
    </source>
</evidence>
<evidence type="ECO:0000256" key="3">
    <source>
        <dbReference type="PIRSR" id="PIRSR606689-1"/>
    </source>
</evidence>